<evidence type="ECO:0000259" key="2">
    <source>
        <dbReference type="Pfam" id="PF08241"/>
    </source>
</evidence>
<sequence length="258" mass="28559">MSTDSARGYFRLQSILGTTEHFGGMEATEELARACQIEPGDRVLDVGVGTGITPPFLSRTFGCRVVGIDISPSMLTWARERVASEQVSIRPQFAVGDACRLPFASGTFDAVISESVLGFVDDPTTALREYARVTQPGGVVGVNEATWLDEPPRSLESYLEAATGASPKPPEEWVTRFEQAGLRDTRSTVRQVDPRTQFVSELRRRGITETLQTVVRLIRNLTDPAIRRYIRMNLTHWREASQVLAYLGYGIYVADVDS</sequence>
<organism evidence="3 4">
    <name type="scientific">Haloarcula pellucida</name>
    <dbReference type="NCBI Taxonomy" id="1427151"/>
    <lineage>
        <taxon>Archaea</taxon>
        <taxon>Methanobacteriati</taxon>
        <taxon>Methanobacteriota</taxon>
        <taxon>Stenosarchaea group</taxon>
        <taxon>Halobacteria</taxon>
        <taxon>Halobacteriales</taxon>
        <taxon>Haloarculaceae</taxon>
        <taxon>Haloarcula</taxon>
    </lineage>
</organism>
<reference evidence="3" key="2">
    <citation type="submission" date="2020-09" db="EMBL/GenBank/DDBJ databases">
        <authorList>
            <person name="Sun Q."/>
            <person name="Ohkuma M."/>
        </authorList>
    </citation>
    <scope>NUCLEOTIDE SEQUENCE</scope>
    <source>
        <strain evidence="3">JCM 17820</strain>
    </source>
</reference>
<feature type="domain" description="Methyltransferase type 11" evidence="2">
    <location>
        <begin position="44"/>
        <end position="140"/>
    </location>
</feature>
<reference evidence="3" key="1">
    <citation type="journal article" date="2014" name="Int. J. Syst. Evol. Microbiol.">
        <title>Complete genome sequence of Corynebacterium casei LMG S-19264T (=DSM 44701T), isolated from a smear-ripened cheese.</title>
        <authorList>
            <consortium name="US DOE Joint Genome Institute (JGI-PGF)"/>
            <person name="Walter F."/>
            <person name="Albersmeier A."/>
            <person name="Kalinowski J."/>
            <person name="Ruckert C."/>
        </authorList>
    </citation>
    <scope>NUCLEOTIDE SEQUENCE</scope>
    <source>
        <strain evidence="3">JCM 17820</strain>
    </source>
</reference>
<dbReference type="InterPro" id="IPR050447">
    <property type="entry name" value="Erg6_SMT_methyltransf"/>
</dbReference>
<dbReference type="Gene3D" id="3.40.50.150">
    <property type="entry name" value="Vaccinia Virus protein VP39"/>
    <property type="match status" value="1"/>
</dbReference>
<dbReference type="CDD" id="cd02440">
    <property type="entry name" value="AdoMet_MTases"/>
    <property type="match status" value="1"/>
</dbReference>
<dbReference type="SUPFAM" id="SSF53335">
    <property type="entry name" value="S-adenosyl-L-methionine-dependent methyltransferases"/>
    <property type="match status" value="1"/>
</dbReference>
<name>A0A830GIC0_9EURY</name>
<protein>
    <recommendedName>
        <fullName evidence="2">Methyltransferase type 11 domain-containing protein</fullName>
    </recommendedName>
</protein>
<evidence type="ECO:0000313" key="4">
    <source>
        <dbReference type="Proteomes" id="UP000605784"/>
    </source>
</evidence>
<dbReference type="AlphaFoldDB" id="A0A830GIC0"/>
<comment type="caution">
    <text evidence="3">The sequence shown here is derived from an EMBL/GenBank/DDBJ whole genome shotgun (WGS) entry which is preliminary data.</text>
</comment>
<keyword evidence="4" id="KW-1185">Reference proteome</keyword>
<evidence type="ECO:0000256" key="1">
    <source>
        <dbReference type="ARBA" id="ARBA00022679"/>
    </source>
</evidence>
<dbReference type="PANTHER" id="PTHR44068:SF11">
    <property type="entry name" value="GERANYL DIPHOSPHATE 2-C-METHYLTRANSFERASE"/>
    <property type="match status" value="1"/>
</dbReference>
<proteinExistence type="predicted"/>
<dbReference type="InterPro" id="IPR013216">
    <property type="entry name" value="Methyltransf_11"/>
</dbReference>
<evidence type="ECO:0000313" key="3">
    <source>
        <dbReference type="EMBL" id="GGN88176.1"/>
    </source>
</evidence>
<dbReference type="RefSeq" id="WP_188994685.1">
    <property type="nucleotide sequence ID" value="NZ_BMOU01000001.1"/>
</dbReference>
<dbReference type="PANTHER" id="PTHR44068">
    <property type="entry name" value="ZGC:194242"/>
    <property type="match status" value="1"/>
</dbReference>
<dbReference type="InterPro" id="IPR029063">
    <property type="entry name" value="SAM-dependent_MTases_sf"/>
</dbReference>
<accession>A0A830GIC0</accession>
<dbReference type="GO" id="GO:0008757">
    <property type="term" value="F:S-adenosylmethionine-dependent methyltransferase activity"/>
    <property type="evidence" value="ECO:0007669"/>
    <property type="project" value="InterPro"/>
</dbReference>
<dbReference type="EMBL" id="BMOU01000001">
    <property type="protein sequence ID" value="GGN88176.1"/>
    <property type="molecule type" value="Genomic_DNA"/>
</dbReference>
<dbReference type="Pfam" id="PF08241">
    <property type="entry name" value="Methyltransf_11"/>
    <property type="match status" value="1"/>
</dbReference>
<dbReference type="Proteomes" id="UP000605784">
    <property type="component" value="Unassembled WGS sequence"/>
</dbReference>
<gene>
    <name evidence="3" type="ORF">GCM10009030_07620</name>
</gene>
<keyword evidence="1" id="KW-0808">Transferase</keyword>